<protein>
    <submittedName>
        <fullName evidence="2">Uncharacterized protein</fullName>
    </submittedName>
</protein>
<keyword evidence="3" id="KW-1185">Reference proteome</keyword>
<organism evidence="2 3">
    <name type="scientific">Extremus antarcticus</name>
    <dbReference type="NCBI Taxonomy" id="702011"/>
    <lineage>
        <taxon>Eukaryota</taxon>
        <taxon>Fungi</taxon>
        <taxon>Dikarya</taxon>
        <taxon>Ascomycota</taxon>
        <taxon>Pezizomycotina</taxon>
        <taxon>Dothideomycetes</taxon>
        <taxon>Dothideomycetidae</taxon>
        <taxon>Mycosphaerellales</taxon>
        <taxon>Extremaceae</taxon>
        <taxon>Extremus</taxon>
    </lineage>
</organism>
<dbReference type="AlphaFoldDB" id="A0AAJ0G6P4"/>
<gene>
    <name evidence="2" type="ORF">LTR09_012912</name>
</gene>
<feature type="compositionally biased region" description="Basic and acidic residues" evidence="1">
    <location>
        <begin position="433"/>
        <end position="442"/>
    </location>
</feature>
<sequence length="519" mass="55764">MAPAYSKPFPGEYDHIILFQGNHYEMICRICEGNCKPRTPFAYFKKSSHIKSHATALHNGEKGDKAPHAHADQSVNTLANIEEEVYCRPLTAGDVSEIAQGRGDEVIKKMCVTSCAPKVEGKAGKFVKAQLLVRPEVTLKNYPTIVQKADGTYVQLRCPECGSNARYTKGSNRPKDKKQKFRKNGLPYKARAQHPRPLEIISGVRGMSGHISNLHMSFGKVPYSSVIYLCGLPLTTQQLQQVQSDRTGAAIEKKLGAEAKRGDRTEIKRHKRLLIELGKAEQIMEAERLEKAKQLEEAGEDEVEKDEVAGGSEGGSEGGNGEGNIEGGDEGEGADGSGEEMGEDGEGGSEDAVDGESEDDDEGDSEDGGESEDGDEREGEGEGEGAGQGEGDDGSLKRWPSWYGFDDEYRGEDESADGSVSGEMVDSEGDGESAAHGEGERDGGDDENTDDSEGGRQGGDEEEGDDGRESDEGEGEEELGDDDGEGGGEEDGDAEEEEDKSPPLTPPKYRMKFHGLGGD</sequence>
<proteinExistence type="predicted"/>
<evidence type="ECO:0000313" key="2">
    <source>
        <dbReference type="EMBL" id="KAK3045519.1"/>
    </source>
</evidence>
<feature type="compositionally biased region" description="Acidic residues" evidence="1">
    <location>
        <begin position="460"/>
        <end position="499"/>
    </location>
</feature>
<feature type="compositionally biased region" description="Acidic residues" evidence="1">
    <location>
        <begin position="443"/>
        <end position="452"/>
    </location>
</feature>
<feature type="compositionally biased region" description="Acidic residues" evidence="1">
    <location>
        <begin position="327"/>
        <end position="383"/>
    </location>
</feature>
<feature type="compositionally biased region" description="Gly residues" evidence="1">
    <location>
        <begin position="311"/>
        <end position="326"/>
    </location>
</feature>
<feature type="compositionally biased region" description="Acidic residues" evidence="1">
    <location>
        <begin position="405"/>
        <end position="416"/>
    </location>
</feature>
<evidence type="ECO:0000313" key="3">
    <source>
        <dbReference type="Proteomes" id="UP001271007"/>
    </source>
</evidence>
<comment type="caution">
    <text evidence="2">The sequence shown here is derived from an EMBL/GenBank/DDBJ whole genome shotgun (WGS) entry which is preliminary data.</text>
</comment>
<dbReference type="Proteomes" id="UP001271007">
    <property type="component" value="Unassembled WGS sequence"/>
</dbReference>
<accession>A0AAJ0G6P4</accession>
<reference evidence="2" key="1">
    <citation type="submission" date="2023-04" db="EMBL/GenBank/DDBJ databases">
        <title>Black Yeasts Isolated from many extreme environments.</title>
        <authorList>
            <person name="Coleine C."/>
            <person name="Stajich J.E."/>
            <person name="Selbmann L."/>
        </authorList>
    </citation>
    <scope>NUCLEOTIDE SEQUENCE</scope>
    <source>
        <strain evidence="2">CCFEE 5312</strain>
    </source>
</reference>
<name>A0AAJ0G6P4_9PEZI</name>
<evidence type="ECO:0000256" key="1">
    <source>
        <dbReference type="SAM" id="MobiDB-lite"/>
    </source>
</evidence>
<dbReference type="EMBL" id="JAWDJX010000215">
    <property type="protein sequence ID" value="KAK3045519.1"/>
    <property type="molecule type" value="Genomic_DNA"/>
</dbReference>
<feature type="region of interest" description="Disordered" evidence="1">
    <location>
        <begin position="165"/>
        <end position="189"/>
    </location>
</feature>
<feature type="region of interest" description="Disordered" evidence="1">
    <location>
        <begin position="295"/>
        <end position="519"/>
    </location>
</feature>